<dbReference type="EMBL" id="VSSQ01004207">
    <property type="protein sequence ID" value="MPM24197.1"/>
    <property type="molecule type" value="Genomic_DNA"/>
</dbReference>
<comment type="catalytic activity">
    <reaction evidence="1">
        <text>inosine + phosphate = alpha-D-ribose 1-phosphate + hypoxanthine</text>
        <dbReference type="Rhea" id="RHEA:27646"/>
        <dbReference type="ChEBI" id="CHEBI:17368"/>
        <dbReference type="ChEBI" id="CHEBI:17596"/>
        <dbReference type="ChEBI" id="CHEBI:43474"/>
        <dbReference type="ChEBI" id="CHEBI:57720"/>
        <dbReference type="EC" id="2.4.2.1"/>
    </reaction>
    <physiologicalReaction direction="left-to-right" evidence="1">
        <dbReference type="Rhea" id="RHEA:27647"/>
    </physiologicalReaction>
</comment>
<comment type="similarity">
    <text evidence="2">Belongs to the purine nucleoside phosphorylase YfiH/LACC1 family.</text>
</comment>
<protein>
    <submittedName>
        <fullName evidence="10">Polyphenol oxidase</fullName>
        <ecNumber evidence="10">1.10.3.-</ecNumber>
    </submittedName>
</protein>
<dbReference type="InterPro" id="IPR038371">
    <property type="entry name" value="Cu_polyphenol_OxRdtase_sf"/>
</dbReference>
<evidence type="ECO:0000256" key="8">
    <source>
        <dbReference type="ARBA" id="ARBA00048968"/>
    </source>
</evidence>
<dbReference type="InterPro" id="IPR003730">
    <property type="entry name" value="Cu_polyphenol_OxRdtase"/>
</dbReference>
<dbReference type="PANTHER" id="PTHR30616:SF2">
    <property type="entry name" value="PURINE NUCLEOSIDE PHOSPHORYLASE LACC1"/>
    <property type="match status" value="1"/>
</dbReference>
<evidence type="ECO:0000256" key="3">
    <source>
        <dbReference type="ARBA" id="ARBA00022679"/>
    </source>
</evidence>
<evidence type="ECO:0000256" key="1">
    <source>
        <dbReference type="ARBA" id="ARBA00000553"/>
    </source>
</evidence>
<name>A0A644Y7Q1_9ZZZZ</name>
<keyword evidence="10" id="KW-0560">Oxidoreductase</keyword>
<dbReference type="NCBIfam" id="TIGR00726">
    <property type="entry name" value="peptidoglycan editing factor PgeF"/>
    <property type="match status" value="1"/>
</dbReference>
<dbReference type="GO" id="GO:0017061">
    <property type="term" value="F:S-methyl-5-thioadenosine phosphorylase activity"/>
    <property type="evidence" value="ECO:0007669"/>
    <property type="project" value="UniProtKB-EC"/>
</dbReference>
<dbReference type="PANTHER" id="PTHR30616">
    <property type="entry name" value="UNCHARACTERIZED PROTEIN YFIH"/>
    <property type="match status" value="1"/>
</dbReference>
<evidence type="ECO:0000256" key="5">
    <source>
        <dbReference type="ARBA" id="ARBA00022801"/>
    </source>
</evidence>
<dbReference type="GO" id="GO:0004000">
    <property type="term" value="F:adenosine deaminase activity"/>
    <property type="evidence" value="ECO:0007669"/>
    <property type="project" value="RHEA"/>
</dbReference>
<comment type="catalytic activity">
    <reaction evidence="7">
        <text>adenosine + H2O + H(+) = inosine + NH4(+)</text>
        <dbReference type="Rhea" id="RHEA:24408"/>
        <dbReference type="ChEBI" id="CHEBI:15377"/>
        <dbReference type="ChEBI" id="CHEBI:15378"/>
        <dbReference type="ChEBI" id="CHEBI:16335"/>
        <dbReference type="ChEBI" id="CHEBI:17596"/>
        <dbReference type="ChEBI" id="CHEBI:28938"/>
        <dbReference type="EC" id="3.5.4.4"/>
    </reaction>
    <physiologicalReaction direction="left-to-right" evidence="7">
        <dbReference type="Rhea" id="RHEA:24409"/>
    </physiologicalReaction>
</comment>
<dbReference type="EC" id="1.10.3.-" evidence="10"/>
<proteinExistence type="inferred from homology"/>
<gene>
    <name evidence="10" type="ORF">SDC9_70678</name>
</gene>
<dbReference type="AlphaFoldDB" id="A0A644Y7Q1"/>
<evidence type="ECO:0000256" key="7">
    <source>
        <dbReference type="ARBA" id="ARBA00047989"/>
    </source>
</evidence>
<dbReference type="CDD" id="cd16833">
    <property type="entry name" value="YfiH"/>
    <property type="match status" value="1"/>
</dbReference>
<keyword evidence="3" id="KW-0808">Transferase</keyword>
<comment type="caution">
    <text evidence="10">The sequence shown here is derived from an EMBL/GenBank/DDBJ whole genome shotgun (WGS) entry which is preliminary data.</text>
</comment>
<comment type="catalytic activity">
    <reaction evidence="8">
        <text>adenosine + phosphate = alpha-D-ribose 1-phosphate + adenine</text>
        <dbReference type="Rhea" id="RHEA:27642"/>
        <dbReference type="ChEBI" id="CHEBI:16335"/>
        <dbReference type="ChEBI" id="CHEBI:16708"/>
        <dbReference type="ChEBI" id="CHEBI:43474"/>
        <dbReference type="ChEBI" id="CHEBI:57720"/>
        <dbReference type="EC" id="2.4.2.1"/>
    </reaction>
    <physiologicalReaction direction="left-to-right" evidence="8">
        <dbReference type="Rhea" id="RHEA:27643"/>
    </physiologicalReaction>
</comment>
<reference evidence="10" key="1">
    <citation type="submission" date="2019-08" db="EMBL/GenBank/DDBJ databases">
        <authorList>
            <person name="Kucharzyk K."/>
            <person name="Murdoch R.W."/>
            <person name="Higgins S."/>
            <person name="Loffler F."/>
        </authorList>
    </citation>
    <scope>NUCLEOTIDE SEQUENCE</scope>
</reference>
<evidence type="ECO:0000256" key="9">
    <source>
        <dbReference type="ARBA" id="ARBA00049893"/>
    </source>
</evidence>
<keyword evidence="4" id="KW-0479">Metal-binding</keyword>
<keyword evidence="6" id="KW-0862">Zinc</keyword>
<dbReference type="GO" id="GO:0016491">
    <property type="term" value="F:oxidoreductase activity"/>
    <property type="evidence" value="ECO:0007669"/>
    <property type="project" value="UniProtKB-KW"/>
</dbReference>
<evidence type="ECO:0000256" key="4">
    <source>
        <dbReference type="ARBA" id="ARBA00022723"/>
    </source>
</evidence>
<dbReference type="Pfam" id="PF02578">
    <property type="entry name" value="Cu-oxidase_4"/>
    <property type="match status" value="1"/>
</dbReference>
<dbReference type="Gene3D" id="3.60.140.10">
    <property type="entry name" value="CNF1/YfiH-like putative cysteine hydrolases"/>
    <property type="match status" value="1"/>
</dbReference>
<evidence type="ECO:0000256" key="2">
    <source>
        <dbReference type="ARBA" id="ARBA00007353"/>
    </source>
</evidence>
<dbReference type="SUPFAM" id="SSF64438">
    <property type="entry name" value="CNF1/YfiH-like putative cysteine hydrolases"/>
    <property type="match status" value="1"/>
</dbReference>
<evidence type="ECO:0000256" key="6">
    <source>
        <dbReference type="ARBA" id="ARBA00022833"/>
    </source>
</evidence>
<evidence type="ECO:0000313" key="10">
    <source>
        <dbReference type="EMBL" id="MPM24197.1"/>
    </source>
</evidence>
<comment type="catalytic activity">
    <reaction evidence="9">
        <text>S-methyl-5'-thioadenosine + phosphate = 5-(methylsulfanyl)-alpha-D-ribose 1-phosphate + adenine</text>
        <dbReference type="Rhea" id="RHEA:11852"/>
        <dbReference type="ChEBI" id="CHEBI:16708"/>
        <dbReference type="ChEBI" id="CHEBI:17509"/>
        <dbReference type="ChEBI" id="CHEBI:43474"/>
        <dbReference type="ChEBI" id="CHEBI:58533"/>
        <dbReference type="EC" id="2.4.2.28"/>
    </reaction>
    <physiologicalReaction direction="left-to-right" evidence="9">
        <dbReference type="Rhea" id="RHEA:11853"/>
    </physiologicalReaction>
</comment>
<organism evidence="10">
    <name type="scientific">bioreactor metagenome</name>
    <dbReference type="NCBI Taxonomy" id="1076179"/>
    <lineage>
        <taxon>unclassified sequences</taxon>
        <taxon>metagenomes</taxon>
        <taxon>ecological metagenomes</taxon>
    </lineage>
</organism>
<dbReference type="InterPro" id="IPR011324">
    <property type="entry name" value="Cytotoxic_necrot_fac-like_cat"/>
</dbReference>
<dbReference type="GO" id="GO:0005507">
    <property type="term" value="F:copper ion binding"/>
    <property type="evidence" value="ECO:0007669"/>
    <property type="project" value="TreeGrafter"/>
</dbReference>
<sequence length="267" mass="28804">MAEFLLRESNGVWYGFFPLLEKFGFTHAFTCRLHGNSDLLAGGLNMALHVGDTQQKVVQNRKAVADALSIVAERITTCEQIHGSNIVVVTPEKIGSGAFCFSDTIAGTDALITKEKAVPLMLFFADCVPVIFADPITGAVGAAHAGWRGSVAGIAAKTVRKMVEEFGCAPENLLAAIGPSIGPCCYEVDSTVYEQAKEFDACFTPASPGHWQLNLWKMNEMQLLQEGLKPENIMCADICTADNKELFFSYRAEAGKTGRLATVICGK</sequence>
<accession>A0A644Y7Q1</accession>
<keyword evidence="5" id="KW-0378">Hydrolase</keyword>